<dbReference type="Gene3D" id="3.40.50.300">
    <property type="entry name" value="P-loop containing nucleotide triphosphate hydrolases"/>
    <property type="match status" value="2"/>
</dbReference>
<feature type="domain" description="ABC transporter" evidence="10">
    <location>
        <begin position="1243"/>
        <end position="1533"/>
    </location>
</feature>
<dbReference type="PROSITE" id="PS00211">
    <property type="entry name" value="ABC_TRANSPORTER_1"/>
    <property type="match status" value="1"/>
</dbReference>
<dbReference type="SUPFAM" id="SSF52540">
    <property type="entry name" value="P-loop containing nucleoside triphosphate hydrolases"/>
    <property type="match status" value="2"/>
</dbReference>
<feature type="transmembrane region" description="Helical" evidence="9">
    <location>
        <begin position="144"/>
        <end position="165"/>
    </location>
</feature>
<accession>A0A976SL99</accession>
<dbReference type="SUPFAM" id="SSF90123">
    <property type="entry name" value="ABC transporter transmembrane region"/>
    <property type="match status" value="2"/>
</dbReference>
<dbReference type="PROSITE" id="PS50893">
    <property type="entry name" value="ABC_TRANSPORTER_2"/>
    <property type="match status" value="2"/>
</dbReference>
<dbReference type="InterPro" id="IPR011527">
    <property type="entry name" value="ABC1_TM_dom"/>
</dbReference>
<evidence type="ECO:0000313" key="13">
    <source>
        <dbReference type="Proteomes" id="UP000244803"/>
    </source>
</evidence>
<reference evidence="12" key="1">
    <citation type="submission" date="2022-07" db="EMBL/GenBank/DDBJ databases">
        <title>Evaluation of T. orientalis genome assembly methods using nanopore sequencing and analysis of variation between genomes.</title>
        <authorList>
            <person name="Yam J."/>
            <person name="Micallef M.L."/>
            <person name="Liu M."/>
            <person name="Djordjevic S.P."/>
            <person name="Bogema D.R."/>
            <person name="Jenkins C."/>
        </authorList>
    </citation>
    <scope>NUCLEOTIDE SEQUENCE</scope>
    <source>
        <strain evidence="12">Fish Creek</strain>
    </source>
</reference>
<feature type="transmembrane region" description="Helical" evidence="9">
    <location>
        <begin position="441"/>
        <end position="460"/>
    </location>
</feature>
<evidence type="ECO:0000256" key="2">
    <source>
        <dbReference type="ARBA" id="ARBA00009726"/>
    </source>
</evidence>
<evidence type="ECO:0000313" key="12">
    <source>
        <dbReference type="EMBL" id="UVC54646.1"/>
    </source>
</evidence>
<dbReference type="GO" id="GO:0016020">
    <property type="term" value="C:membrane"/>
    <property type="evidence" value="ECO:0007669"/>
    <property type="project" value="UniProtKB-SubCell"/>
</dbReference>
<feature type="domain" description="ABC transmembrane type-1" evidence="11">
    <location>
        <begin position="854"/>
        <end position="1110"/>
    </location>
</feature>
<keyword evidence="5" id="KW-0547">Nucleotide-binding</keyword>
<evidence type="ECO:0000256" key="6">
    <source>
        <dbReference type="ARBA" id="ARBA00022840"/>
    </source>
</evidence>
<feature type="transmembrane region" description="Helical" evidence="9">
    <location>
        <begin position="907"/>
        <end position="930"/>
    </location>
</feature>
<dbReference type="Proteomes" id="UP000244803">
    <property type="component" value="Chromosome 2"/>
</dbReference>
<dbReference type="GO" id="GO:0140359">
    <property type="term" value="F:ABC-type transporter activity"/>
    <property type="evidence" value="ECO:0007669"/>
    <property type="project" value="InterPro"/>
</dbReference>
<evidence type="ECO:0000256" key="8">
    <source>
        <dbReference type="ARBA" id="ARBA00023136"/>
    </source>
</evidence>
<evidence type="ECO:0000256" key="4">
    <source>
        <dbReference type="ARBA" id="ARBA00022692"/>
    </source>
</evidence>
<feature type="transmembrane region" description="Helical" evidence="9">
    <location>
        <begin position="1000"/>
        <end position="1022"/>
    </location>
</feature>
<organism evidence="12 13">
    <name type="scientific">Theileria orientalis</name>
    <dbReference type="NCBI Taxonomy" id="68886"/>
    <lineage>
        <taxon>Eukaryota</taxon>
        <taxon>Sar</taxon>
        <taxon>Alveolata</taxon>
        <taxon>Apicomplexa</taxon>
        <taxon>Aconoidasida</taxon>
        <taxon>Piroplasmida</taxon>
        <taxon>Theileriidae</taxon>
        <taxon>Theileria</taxon>
    </lineage>
</organism>
<gene>
    <name evidence="12" type="ORF">MACJ_003614</name>
</gene>
<comment type="similarity">
    <text evidence="2">Belongs to the ABC transporter superfamily. ABCC family. Conjugate transporter (TC 3.A.1.208) subfamily.</text>
</comment>
<sequence>MESRSIDGLLPDNELQEDTLSTDPDYPFWESHLYDKTFFKGKNQDKKLSYYDLDNVFKFLFFRWVYRWSTYASTRYIESYKLHPLPVSDQILRWQPIFSKHMSDGLVRLELFKTPGSNSGNLGKTSAYRFILLRAIFLTFWKRTLFGLMGIIITNIMSMSIALLVEKLLGILNGQTTNLAKTILLLFAIVFFNLVDGLVVDNITFYLYRLIYIIQFSSSIAMFQHGLCHRRNFSNEVNGSNYLGVCNQVLHTCAPDSKCSKNPLFCQARRYQNKELNARMLSFQFSDCYYISMCLESLIYIVNFLTRFIHGIILMSFQFKIKLWILYIIIVPFVIVMVSVEALNTYFLNLVYVVRDFRISKSIEIFSSLPIIFKMAFDRIAINIITECRNNELSFFLIRYLLTFLNTTLYVGFTNISFYVLKKSFVKTVKNSSVITEIDTAAFLSTFYILLQIIESMFLIPNSFRVISSSYVAYRRVGKYLKRCSPNFYISDNKYTGSVKASSNVVQVTDQVPNDAVVYYKDASFAWVSSSKDLLDYNYEPSLNNVNFQLKRGEIAIITGAQGSGKSNFIKSMLGEMTLVGGSMAVIPLHTSMPIFYASQDIWLHQGTIRSNITFGYRFDENLYNIVLKAVELQSDISTWEKGDLRVVSDNAHTLSGGQRVRMEMARAIYAYLIFHQVNTDYNNGKCSFLMCLDSPFHGLDPFVSKTVFNNLFNTKTGVLIKDDLSVILSSTLRYLNTCLEVSDLNRAPNPPIYRIKNDTVKFFCYLHDFINNKIQPSEDFKYLSTNTGPYELNFLTRDMLNLCSSGSTTRLGRKEVTRIKFDRSFKSFVRDELSDVKFNAYLGYIKPALKLFIFFIVLTVILTFMDNVKFVLSSNLSDFITNNITDYNKGVLVDFDKVKSRCKTSLFIILVITIIIVVLAVISTILYSISCIVSSRKIHEYCINSIFKNSSSVIKIKKQVSQIITYLTCDIDFLDDDLPYDFYLSLVSFIQMLIDIVTLFYFIPFSIVFTTVTIMFFHYAVFSHYLRSYKHIQLAFVESISHINNVFENAIHGSSICRCYKKESQQVDIIMEFNEYFNRHYFLFYSIATWGSILFNWIFSANTLVILVVPIFFNKYANYKLRTGDYGLSLSLLVDVMKTYTNFSLRFARLSAFITSVQRFQYFIPPGEKLYFGKFVNAHEEYVAYRPGTGQKVIDKTELLKRRKHEFKSDDTMYKFFRGVFFKPKIHIMNIDDFLTPQHSGIEFENVCVYTEPDHNPEGMILKNITASAQRSEIIGMVGRTGAGKTTLLSVIQNIVDHRTGQVLLDGKEINEVPKEVVNQVVGVLPQLPFVFKGWTIRRFLDPRKLFSDEEINQALDLCGLLDFVNDLQGGKKLDTVISTEDISMSKTKNKICSKKPLASKSFKPERSVTIECLRNYYNTSNTLLSNTQLRTLAFTRLVLYRQFYRIILVDEPPAGGITDTPNIQNAEIGIPIYDLLQKYFKHCTIFVAAHDDSALNMCTLVWVVHNGSIMMKYAIGDMGVRKCISSIIEQVDKL</sequence>
<dbReference type="PANTHER" id="PTHR24223:SF456">
    <property type="entry name" value="MULTIDRUG RESISTANCE-ASSOCIATED PROTEIN LETHAL(2)03659"/>
    <property type="match status" value="1"/>
</dbReference>
<dbReference type="Pfam" id="PF00005">
    <property type="entry name" value="ABC_tran"/>
    <property type="match status" value="2"/>
</dbReference>
<dbReference type="InterPro" id="IPR050173">
    <property type="entry name" value="ABC_transporter_C-like"/>
</dbReference>
<dbReference type="GO" id="GO:0005524">
    <property type="term" value="F:ATP binding"/>
    <property type="evidence" value="ECO:0007669"/>
    <property type="project" value="UniProtKB-KW"/>
</dbReference>
<feature type="transmembrane region" description="Helical" evidence="9">
    <location>
        <begin position="177"/>
        <end position="195"/>
    </location>
</feature>
<dbReference type="SMART" id="SM00382">
    <property type="entry name" value="AAA"/>
    <property type="match status" value="2"/>
</dbReference>
<feature type="transmembrane region" description="Helical" evidence="9">
    <location>
        <begin position="321"/>
        <end position="339"/>
    </location>
</feature>
<dbReference type="Pfam" id="PF00664">
    <property type="entry name" value="ABC_membrane"/>
    <property type="match status" value="1"/>
</dbReference>
<dbReference type="InterPro" id="IPR017871">
    <property type="entry name" value="ABC_transporter-like_CS"/>
</dbReference>
<dbReference type="InterPro" id="IPR027417">
    <property type="entry name" value="P-loop_NTPase"/>
</dbReference>
<dbReference type="EMBL" id="CP056068">
    <property type="protein sequence ID" value="UVC54646.1"/>
    <property type="molecule type" value="Genomic_DNA"/>
</dbReference>
<evidence type="ECO:0008006" key="14">
    <source>
        <dbReference type="Google" id="ProtNLM"/>
    </source>
</evidence>
<name>A0A976SL99_THEOR</name>
<evidence type="ECO:0000256" key="7">
    <source>
        <dbReference type="ARBA" id="ARBA00022989"/>
    </source>
</evidence>
<evidence type="ECO:0000256" key="1">
    <source>
        <dbReference type="ARBA" id="ARBA00004141"/>
    </source>
</evidence>
<feature type="transmembrane region" description="Helical" evidence="9">
    <location>
        <begin position="1083"/>
        <end position="1114"/>
    </location>
</feature>
<dbReference type="InterPro" id="IPR036640">
    <property type="entry name" value="ABC1_TM_sf"/>
</dbReference>
<dbReference type="GO" id="GO:0016887">
    <property type="term" value="F:ATP hydrolysis activity"/>
    <property type="evidence" value="ECO:0007669"/>
    <property type="project" value="InterPro"/>
</dbReference>
<dbReference type="InterPro" id="IPR003439">
    <property type="entry name" value="ABC_transporter-like_ATP-bd"/>
</dbReference>
<evidence type="ECO:0000256" key="3">
    <source>
        <dbReference type="ARBA" id="ARBA00022448"/>
    </source>
</evidence>
<evidence type="ECO:0000256" key="5">
    <source>
        <dbReference type="ARBA" id="ARBA00022741"/>
    </source>
</evidence>
<feature type="transmembrane region" description="Helical" evidence="9">
    <location>
        <begin position="848"/>
        <end position="866"/>
    </location>
</feature>
<evidence type="ECO:0000259" key="11">
    <source>
        <dbReference type="PROSITE" id="PS50929"/>
    </source>
</evidence>
<feature type="domain" description="ABC transporter" evidence="10">
    <location>
        <begin position="518"/>
        <end position="755"/>
    </location>
</feature>
<dbReference type="PROSITE" id="PS50929">
    <property type="entry name" value="ABC_TM1F"/>
    <property type="match status" value="1"/>
</dbReference>
<dbReference type="PANTHER" id="PTHR24223">
    <property type="entry name" value="ATP-BINDING CASSETTE SUB-FAMILY C"/>
    <property type="match status" value="1"/>
</dbReference>
<keyword evidence="7 9" id="KW-1133">Transmembrane helix</keyword>
<comment type="subcellular location">
    <subcellularLocation>
        <location evidence="1">Membrane</location>
        <topology evidence="1">Multi-pass membrane protein</topology>
    </subcellularLocation>
</comment>
<protein>
    <recommendedName>
        <fullName evidence="14">ABC transporter</fullName>
    </recommendedName>
</protein>
<keyword evidence="8 9" id="KW-0472">Membrane</keyword>
<keyword evidence="4 9" id="KW-0812">Transmembrane</keyword>
<evidence type="ECO:0000256" key="9">
    <source>
        <dbReference type="SAM" id="Phobius"/>
    </source>
</evidence>
<feature type="transmembrane region" description="Helical" evidence="9">
    <location>
        <begin position="397"/>
        <end position="421"/>
    </location>
</feature>
<keyword evidence="3" id="KW-0813">Transport</keyword>
<feature type="transmembrane region" description="Helical" evidence="9">
    <location>
        <begin position="289"/>
        <end position="309"/>
    </location>
</feature>
<evidence type="ECO:0000259" key="10">
    <source>
        <dbReference type="PROSITE" id="PS50893"/>
    </source>
</evidence>
<proteinExistence type="inferred from homology"/>
<dbReference type="Gene3D" id="1.20.1560.10">
    <property type="entry name" value="ABC transporter type 1, transmembrane domain"/>
    <property type="match status" value="1"/>
</dbReference>
<keyword evidence="6" id="KW-0067">ATP-binding</keyword>
<dbReference type="InterPro" id="IPR003593">
    <property type="entry name" value="AAA+_ATPase"/>
</dbReference>